<comment type="caution">
    <text evidence="12">The sequence shown here is derived from an EMBL/GenBank/DDBJ whole genome shotgun (WGS) entry which is preliminary data.</text>
</comment>
<dbReference type="InterPro" id="IPR011006">
    <property type="entry name" value="CheY-like_superfamily"/>
</dbReference>
<evidence type="ECO:0000313" key="13">
    <source>
        <dbReference type="Proteomes" id="UP000540656"/>
    </source>
</evidence>
<feature type="domain" description="Response regulatory" evidence="10">
    <location>
        <begin position="17"/>
        <end position="130"/>
    </location>
</feature>
<reference evidence="12 13" key="1">
    <citation type="submission" date="2020-07" db="EMBL/GenBank/DDBJ databases">
        <title>Sequencing the genomes of 1000 actinobacteria strains.</title>
        <authorList>
            <person name="Klenk H.-P."/>
        </authorList>
    </citation>
    <scope>NUCLEOTIDE SEQUENCE [LARGE SCALE GENOMIC DNA]</scope>
    <source>
        <strain evidence="12 13">DSM 23819</strain>
    </source>
</reference>
<dbReference type="PANTHER" id="PTHR48111">
    <property type="entry name" value="REGULATOR OF RPOS"/>
    <property type="match status" value="1"/>
</dbReference>
<evidence type="ECO:0000256" key="7">
    <source>
        <dbReference type="ARBA" id="ARBA00023163"/>
    </source>
</evidence>
<dbReference type="SUPFAM" id="SSF52172">
    <property type="entry name" value="CheY-like"/>
    <property type="match status" value="1"/>
</dbReference>
<keyword evidence="5" id="KW-0805">Transcription regulation</keyword>
<evidence type="ECO:0000256" key="2">
    <source>
        <dbReference type="ARBA" id="ARBA00022490"/>
    </source>
</evidence>
<evidence type="ECO:0000256" key="9">
    <source>
        <dbReference type="PROSITE-ProRule" id="PRU01091"/>
    </source>
</evidence>
<dbReference type="Gene3D" id="1.10.10.10">
    <property type="entry name" value="Winged helix-like DNA-binding domain superfamily/Winged helix DNA-binding domain"/>
    <property type="match status" value="1"/>
</dbReference>
<feature type="domain" description="OmpR/PhoB-type" evidence="11">
    <location>
        <begin position="139"/>
        <end position="238"/>
    </location>
</feature>
<evidence type="ECO:0000313" key="12">
    <source>
        <dbReference type="EMBL" id="NYG57281.1"/>
    </source>
</evidence>
<dbReference type="GO" id="GO:0000156">
    <property type="term" value="F:phosphorelay response regulator activity"/>
    <property type="evidence" value="ECO:0007669"/>
    <property type="project" value="TreeGrafter"/>
</dbReference>
<proteinExistence type="predicted"/>
<dbReference type="PROSITE" id="PS50110">
    <property type="entry name" value="RESPONSE_REGULATORY"/>
    <property type="match status" value="1"/>
</dbReference>
<dbReference type="SMART" id="SM00448">
    <property type="entry name" value="REC"/>
    <property type="match status" value="1"/>
</dbReference>
<feature type="modified residue" description="4-aspartylphosphate" evidence="8">
    <location>
        <position position="66"/>
    </location>
</feature>
<keyword evidence="4" id="KW-0902">Two-component regulatory system</keyword>
<keyword evidence="7" id="KW-0804">Transcription</keyword>
<dbReference type="GO" id="GO:0005829">
    <property type="term" value="C:cytosol"/>
    <property type="evidence" value="ECO:0007669"/>
    <property type="project" value="TreeGrafter"/>
</dbReference>
<dbReference type="AlphaFoldDB" id="A0A7Y9UP96"/>
<dbReference type="CDD" id="cd00383">
    <property type="entry name" value="trans_reg_C"/>
    <property type="match status" value="1"/>
</dbReference>
<evidence type="ECO:0000256" key="3">
    <source>
        <dbReference type="ARBA" id="ARBA00022553"/>
    </source>
</evidence>
<gene>
    <name evidence="12" type="ORF">BJ980_000204</name>
</gene>
<dbReference type="RefSeq" id="WP_343047616.1">
    <property type="nucleotide sequence ID" value="NZ_JACCAA010000001.1"/>
</dbReference>
<dbReference type="SMART" id="SM00862">
    <property type="entry name" value="Trans_reg_C"/>
    <property type="match status" value="1"/>
</dbReference>
<dbReference type="Pfam" id="PF00486">
    <property type="entry name" value="Trans_reg_C"/>
    <property type="match status" value="1"/>
</dbReference>
<dbReference type="GO" id="GO:0000987">
    <property type="term" value="F:cis-regulatory region sequence-specific DNA binding"/>
    <property type="evidence" value="ECO:0007669"/>
    <property type="project" value="UniProtKB-ARBA"/>
</dbReference>
<feature type="DNA-binding region" description="OmpR/PhoB-type" evidence="9">
    <location>
        <begin position="139"/>
        <end position="238"/>
    </location>
</feature>
<dbReference type="GO" id="GO:0045893">
    <property type="term" value="P:positive regulation of DNA-templated transcription"/>
    <property type="evidence" value="ECO:0007669"/>
    <property type="project" value="UniProtKB-ARBA"/>
</dbReference>
<evidence type="ECO:0000256" key="1">
    <source>
        <dbReference type="ARBA" id="ARBA00004496"/>
    </source>
</evidence>
<dbReference type="InterPro" id="IPR001789">
    <property type="entry name" value="Sig_transdc_resp-reg_receiver"/>
</dbReference>
<evidence type="ECO:0000259" key="11">
    <source>
        <dbReference type="PROSITE" id="PS51755"/>
    </source>
</evidence>
<name>A0A7Y9UP96_9ACTN</name>
<dbReference type="GO" id="GO:0042802">
    <property type="term" value="F:identical protein binding"/>
    <property type="evidence" value="ECO:0007669"/>
    <property type="project" value="UniProtKB-ARBA"/>
</dbReference>
<sequence>MRHEKLPAAGRRNTMTFVLVVDDDPAIRRTLSVNLRARGYEVETAGDGRSALQIVGERMPDAILLDLGLPDVDGVAVLAKLRTFTAVPVVVVSARTESDDKVEALDLGADDYVSKPFSLEELLARVRVATRRSAVASPSLRLEIDDLVLDVTDSRASRDGEVIHLTPTEWKLVEYLARRRGRLVRQSELLQAVWGPSYERHSNYLRVHLSAIRHKLERDPANPTLFITEPGMGYRFAPETS</sequence>
<dbReference type="InterPro" id="IPR039420">
    <property type="entry name" value="WalR-like"/>
</dbReference>
<protein>
    <submittedName>
        <fullName evidence="12">Two-component system KDP operon response regulator KdpE</fullName>
    </submittedName>
</protein>
<dbReference type="Gene3D" id="3.40.50.2300">
    <property type="match status" value="1"/>
</dbReference>
<evidence type="ECO:0000256" key="4">
    <source>
        <dbReference type="ARBA" id="ARBA00023012"/>
    </source>
</evidence>
<dbReference type="InterPro" id="IPR036388">
    <property type="entry name" value="WH-like_DNA-bd_sf"/>
</dbReference>
<organism evidence="12 13">
    <name type="scientific">Nocardioides daedukensis</name>
    <dbReference type="NCBI Taxonomy" id="634462"/>
    <lineage>
        <taxon>Bacteria</taxon>
        <taxon>Bacillati</taxon>
        <taxon>Actinomycetota</taxon>
        <taxon>Actinomycetes</taxon>
        <taxon>Propionibacteriales</taxon>
        <taxon>Nocardioidaceae</taxon>
        <taxon>Nocardioides</taxon>
    </lineage>
</organism>
<dbReference type="EMBL" id="JACCAA010000001">
    <property type="protein sequence ID" value="NYG57281.1"/>
    <property type="molecule type" value="Genomic_DNA"/>
</dbReference>
<keyword evidence="2" id="KW-0963">Cytoplasm</keyword>
<dbReference type="Pfam" id="PF00072">
    <property type="entry name" value="Response_reg"/>
    <property type="match status" value="1"/>
</dbReference>
<dbReference type="PANTHER" id="PTHR48111:SF50">
    <property type="entry name" value="KDP OPERON TRANSCRIPTIONAL REGULATORY PROTEIN KDPE"/>
    <property type="match status" value="1"/>
</dbReference>
<evidence type="ECO:0000259" key="10">
    <source>
        <dbReference type="PROSITE" id="PS50110"/>
    </source>
</evidence>
<evidence type="ECO:0000256" key="5">
    <source>
        <dbReference type="ARBA" id="ARBA00023015"/>
    </source>
</evidence>
<evidence type="ECO:0000256" key="6">
    <source>
        <dbReference type="ARBA" id="ARBA00023125"/>
    </source>
</evidence>
<dbReference type="InterPro" id="IPR001867">
    <property type="entry name" value="OmpR/PhoB-type_DNA-bd"/>
</dbReference>
<keyword evidence="6 9" id="KW-0238">DNA-binding</keyword>
<dbReference type="Proteomes" id="UP000540656">
    <property type="component" value="Unassembled WGS sequence"/>
</dbReference>
<keyword evidence="3 8" id="KW-0597">Phosphoprotein</keyword>
<dbReference type="GO" id="GO:0032993">
    <property type="term" value="C:protein-DNA complex"/>
    <property type="evidence" value="ECO:0007669"/>
    <property type="project" value="TreeGrafter"/>
</dbReference>
<dbReference type="FunFam" id="3.40.50.2300:FF:000021">
    <property type="entry name" value="Two-component system response regulator KdpE"/>
    <property type="match status" value="1"/>
</dbReference>
<dbReference type="Gene3D" id="6.10.250.690">
    <property type="match status" value="1"/>
</dbReference>
<comment type="subcellular location">
    <subcellularLocation>
        <location evidence="1">Cytoplasm</location>
    </subcellularLocation>
</comment>
<accession>A0A7Y9UP96</accession>
<evidence type="ECO:0000256" key="8">
    <source>
        <dbReference type="PROSITE-ProRule" id="PRU00169"/>
    </source>
</evidence>
<keyword evidence="13" id="KW-1185">Reference proteome</keyword>
<dbReference type="PROSITE" id="PS51755">
    <property type="entry name" value="OMPR_PHOB"/>
    <property type="match status" value="1"/>
</dbReference>